<dbReference type="EMBL" id="BNAU01000001">
    <property type="protein sequence ID" value="GHE77779.1"/>
    <property type="molecule type" value="Genomic_DNA"/>
</dbReference>
<proteinExistence type="predicted"/>
<reference evidence="3" key="1">
    <citation type="journal article" date="2019" name="Int. J. Syst. Evol. Microbiol.">
        <title>The Global Catalogue of Microorganisms (GCM) 10K type strain sequencing project: providing services to taxonomists for standard genome sequencing and annotation.</title>
        <authorList>
            <consortium name="The Broad Institute Genomics Platform"/>
            <consortium name="The Broad Institute Genome Sequencing Center for Infectious Disease"/>
            <person name="Wu L."/>
            <person name="Ma J."/>
        </authorList>
    </citation>
    <scope>NUCLEOTIDE SEQUENCE [LARGE SCALE GENOMIC DNA]</scope>
    <source>
        <strain evidence="3">CGMCC 4.7677</strain>
    </source>
</reference>
<evidence type="ECO:0000313" key="2">
    <source>
        <dbReference type="EMBL" id="GHE77779.1"/>
    </source>
</evidence>
<evidence type="ECO:0000313" key="3">
    <source>
        <dbReference type="Proteomes" id="UP000605897"/>
    </source>
</evidence>
<protein>
    <submittedName>
        <fullName evidence="2">Uncharacterized protein</fullName>
    </submittedName>
</protein>
<sequence length="113" mass="11986">MQRGPVLGIAGERLVVAGEDLPDRVVGEREVGGHAAGELRADHRGDLAEAEARVERSFVGGGKRGEASGHGGSPFGTVRPVRARYVNPTPATQSAIREWLCTLVARVQQCTMI</sequence>
<comment type="caution">
    <text evidence="2">The sequence shown here is derived from an EMBL/GenBank/DDBJ whole genome shotgun (WGS) entry which is preliminary data.</text>
</comment>
<evidence type="ECO:0000256" key="1">
    <source>
        <dbReference type="SAM" id="MobiDB-lite"/>
    </source>
</evidence>
<feature type="region of interest" description="Disordered" evidence="1">
    <location>
        <begin position="58"/>
        <end position="79"/>
    </location>
</feature>
<name>A0ABQ3IBZ6_9PSEU</name>
<gene>
    <name evidence="2" type="ORF">GCM10017786_04120</name>
</gene>
<dbReference type="Proteomes" id="UP000605897">
    <property type="component" value="Unassembled WGS sequence"/>
</dbReference>
<accession>A0ABQ3IBZ6</accession>
<keyword evidence="3" id="KW-1185">Reference proteome</keyword>
<organism evidence="2 3">
    <name type="scientific">Amycolatopsis deserti</name>
    <dbReference type="NCBI Taxonomy" id="185696"/>
    <lineage>
        <taxon>Bacteria</taxon>
        <taxon>Bacillati</taxon>
        <taxon>Actinomycetota</taxon>
        <taxon>Actinomycetes</taxon>
        <taxon>Pseudonocardiales</taxon>
        <taxon>Pseudonocardiaceae</taxon>
        <taxon>Amycolatopsis</taxon>
    </lineage>
</organism>